<gene>
    <name evidence="2" type="ORF">ACFOEB_10670</name>
</gene>
<dbReference type="RefSeq" id="WP_382416484.1">
    <property type="nucleotide sequence ID" value="NZ_AP031500.1"/>
</dbReference>
<sequence length="491" mass="53304">MDINALGQPANPLTGASKNLTRLPTTKPLATEAKPAESQQAVSVSQATPALSRPAPVERVTRVEPALTSNAWNNTLAGAMDSLPNARGWQAITLGLGQLSHYGSVVQSAKTQLLPRTEGTTEPEVTRQSSLGKMTFSATLASGTEVSFAVDARAGIEQYGQASAAFRAIDVHFSADGELTDEEQAELDAFSKNLGAFVSDFITSGGPDLNRLKLTEFTAIESLQLQVKTADKQTLSLAYTRDAQSTSINLQWNGRSLNLSIAQGAASQQGLTLLREALLENLDKARAEASDTRVLMQALSLFGVSAADPAAQPDDSAALLTGLPDYQLSFKGVVEYPASRTEHHDKFSGIRLLTIGQSTHINNSNGQTSISQTQNISLEAAYFTPLPLLDDVDLARENFKWNHIDESRQVISQQVWQDDWLKSATVQRSASIQNMQQTWSEGELIDKWRDEQKDFSVLDVRLLLNTANTNDDSLSEKQAENELRGLINPIH</sequence>
<protein>
    <submittedName>
        <fullName evidence="2">Uncharacterized protein</fullName>
    </submittedName>
</protein>
<keyword evidence="3" id="KW-1185">Reference proteome</keyword>
<evidence type="ECO:0000256" key="1">
    <source>
        <dbReference type="SAM" id="MobiDB-lite"/>
    </source>
</evidence>
<name>A0ABV7HSN0_9GAMM</name>
<dbReference type="EMBL" id="JBHRTL010000006">
    <property type="protein sequence ID" value="MFC3155664.1"/>
    <property type="molecule type" value="Genomic_DNA"/>
</dbReference>
<feature type="region of interest" description="Disordered" evidence="1">
    <location>
        <begin position="1"/>
        <end position="57"/>
    </location>
</feature>
<proteinExistence type="predicted"/>
<evidence type="ECO:0000313" key="3">
    <source>
        <dbReference type="Proteomes" id="UP001595548"/>
    </source>
</evidence>
<feature type="compositionally biased region" description="Polar residues" evidence="1">
    <location>
        <begin position="14"/>
        <end position="24"/>
    </location>
</feature>
<evidence type="ECO:0000313" key="2">
    <source>
        <dbReference type="EMBL" id="MFC3155664.1"/>
    </source>
</evidence>
<dbReference type="Proteomes" id="UP001595548">
    <property type="component" value="Unassembled WGS sequence"/>
</dbReference>
<feature type="compositionally biased region" description="Polar residues" evidence="1">
    <location>
        <begin position="37"/>
        <end position="49"/>
    </location>
</feature>
<accession>A0ABV7HSN0</accession>
<comment type="caution">
    <text evidence="2">The sequence shown here is derived from an EMBL/GenBank/DDBJ whole genome shotgun (WGS) entry which is preliminary data.</text>
</comment>
<organism evidence="2 3">
    <name type="scientific">Gilvimarinus japonicus</name>
    <dbReference type="NCBI Taxonomy" id="1796469"/>
    <lineage>
        <taxon>Bacteria</taxon>
        <taxon>Pseudomonadati</taxon>
        <taxon>Pseudomonadota</taxon>
        <taxon>Gammaproteobacteria</taxon>
        <taxon>Cellvibrionales</taxon>
        <taxon>Cellvibrionaceae</taxon>
        <taxon>Gilvimarinus</taxon>
    </lineage>
</organism>
<reference evidence="3" key="1">
    <citation type="journal article" date="2019" name="Int. J. Syst. Evol. Microbiol.">
        <title>The Global Catalogue of Microorganisms (GCM) 10K type strain sequencing project: providing services to taxonomists for standard genome sequencing and annotation.</title>
        <authorList>
            <consortium name="The Broad Institute Genomics Platform"/>
            <consortium name="The Broad Institute Genome Sequencing Center for Infectious Disease"/>
            <person name="Wu L."/>
            <person name="Ma J."/>
        </authorList>
    </citation>
    <scope>NUCLEOTIDE SEQUENCE [LARGE SCALE GENOMIC DNA]</scope>
    <source>
        <strain evidence="3">KCTC 52141</strain>
    </source>
</reference>